<dbReference type="GO" id="GO:0047936">
    <property type="term" value="F:glucose 1-dehydrogenase [NAD(P)+] activity"/>
    <property type="evidence" value="ECO:0007669"/>
    <property type="project" value="UniProtKB-EC"/>
</dbReference>
<dbReference type="InterPro" id="IPR020904">
    <property type="entry name" value="Sc_DH/Rdtase_CS"/>
</dbReference>
<dbReference type="EMBL" id="JAFMPK010000044">
    <property type="protein sequence ID" value="MBO0609691.1"/>
    <property type="molecule type" value="Genomic_DNA"/>
</dbReference>
<reference evidence="4 5" key="1">
    <citation type="submission" date="2021-03" db="EMBL/GenBank/DDBJ databases">
        <authorList>
            <person name="Xin L."/>
        </authorList>
    </citation>
    <scope>NUCLEOTIDE SEQUENCE [LARGE SCALE GENOMIC DNA]</scope>
    <source>
        <strain evidence="4 5">XHU 5031</strain>
    </source>
</reference>
<dbReference type="NCBIfam" id="NF005559">
    <property type="entry name" value="PRK07231.1"/>
    <property type="match status" value="1"/>
</dbReference>
<dbReference type="PANTHER" id="PTHR24321">
    <property type="entry name" value="DEHYDROGENASES, SHORT CHAIN"/>
    <property type="match status" value="1"/>
</dbReference>
<dbReference type="PANTHER" id="PTHR24321:SF8">
    <property type="entry name" value="ESTRADIOL 17-BETA-DEHYDROGENASE 8-RELATED"/>
    <property type="match status" value="1"/>
</dbReference>
<feature type="region of interest" description="Disordered" evidence="3">
    <location>
        <begin position="257"/>
        <end position="301"/>
    </location>
</feature>
<keyword evidence="2 4" id="KW-0560">Oxidoreductase</keyword>
<evidence type="ECO:0000313" key="4">
    <source>
        <dbReference type="EMBL" id="MBO0609691.1"/>
    </source>
</evidence>
<comment type="caution">
    <text evidence="4">The sequence shown here is derived from an EMBL/GenBank/DDBJ whole genome shotgun (WGS) entry which is preliminary data.</text>
</comment>
<dbReference type="RefSeq" id="WP_207275621.1">
    <property type="nucleotide sequence ID" value="NZ_JAFMPK010000044.1"/>
</dbReference>
<dbReference type="PRINTS" id="PR00080">
    <property type="entry name" value="SDRFAMILY"/>
</dbReference>
<evidence type="ECO:0000256" key="1">
    <source>
        <dbReference type="ARBA" id="ARBA00006484"/>
    </source>
</evidence>
<protein>
    <submittedName>
        <fullName evidence="4">Glucose 1-dehydrogenase</fullName>
        <ecNumber evidence="4">1.1.1.47</ecNumber>
    </submittedName>
</protein>
<accession>A0ABS3IAP4</accession>
<dbReference type="Proteomes" id="UP000664617">
    <property type="component" value="Unassembled WGS sequence"/>
</dbReference>
<organism evidence="4 5">
    <name type="scientific">Myceligenerans salitolerans</name>
    <dbReference type="NCBI Taxonomy" id="1230528"/>
    <lineage>
        <taxon>Bacteria</taxon>
        <taxon>Bacillati</taxon>
        <taxon>Actinomycetota</taxon>
        <taxon>Actinomycetes</taxon>
        <taxon>Micrococcales</taxon>
        <taxon>Promicromonosporaceae</taxon>
        <taxon>Myceligenerans</taxon>
    </lineage>
</organism>
<dbReference type="InterPro" id="IPR036291">
    <property type="entry name" value="NAD(P)-bd_dom_sf"/>
</dbReference>
<evidence type="ECO:0000256" key="3">
    <source>
        <dbReference type="SAM" id="MobiDB-lite"/>
    </source>
</evidence>
<dbReference type="PRINTS" id="PR00081">
    <property type="entry name" value="GDHRDH"/>
</dbReference>
<gene>
    <name evidence="4" type="ORF">J0911_11725</name>
</gene>
<dbReference type="InterPro" id="IPR002347">
    <property type="entry name" value="SDR_fam"/>
</dbReference>
<dbReference type="Gene3D" id="3.40.50.720">
    <property type="entry name" value="NAD(P)-binding Rossmann-like Domain"/>
    <property type="match status" value="1"/>
</dbReference>
<proteinExistence type="inferred from homology"/>
<comment type="similarity">
    <text evidence="1">Belongs to the short-chain dehydrogenases/reductases (SDR) family.</text>
</comment>
<keyword evidence="5" id="KW-1185">Reference proteome</keyword>
<dbReference type="SUPFAM" id="SSF51735">
    <property type="entry name" value="NAD(P)-binding Rossmann-fold domains"/>
    <property type="match status" value="1"/>
</dbReference>
<evidence type="ECO:0000313" key="5">
    <source>
        <dbReference type="Proteomes" id="UP000664617"/>
    </source>
</evidence>
<dbReference type="PROSITE" id="PS00061">
    <property type="entry name" value="ADH_SHORT"/>
    <property type="match status" value="1"/>
</dbReference>
<dbReference type="EC" id="1.1.1.47" evidence="4"/>
<sequence length="301" mass="31673">MGRFKNKTVLVTGAGGGMGVSHVRAFHAAGADVVIGDRVPERGTRLAAELGDRAMAVTLDVRDERQWADAVTASERRFGPVSVLVNNAGVPQAAATVERTELADWQRLLDINVTGQFLGIRAVTPSMRRGGGGSIVNIASSMANTGTPYFAAYTTSKWALRGLTRTAAMELGRDGIRVNSIHPGAVSTAFITEPAAPGAAPIAAAYTPEPFAIPRVGKPGDVTKLVLFVASDDAAYATGSEFVVDGGLLLGPALRYEEQRGEDQRGGGRRSEHGQPGAPRREDQRGEHRQPGAPHRESGEA</sequence>
<evidence type="ECO:0000256" key="2">
    <source>
        <dbReference type="ARBA" id="ARBA00023002"/>
    </source>
</evidence>
<dbReference type="Pfam" id="PF13561">
    <property type="entry name" value="adh_short_C2"/>
    <property type="match status" value="1"/>
</dbReference>
<name>A0ABS3IAP4_9MICO</name>
<reference evidence="5" key="2">
    <citation type="submission" date="2023-07" db="EMBL/GenBank/DDBJ databases">
        <title>Myceligenerans salitolerans sp. nov., a halotolerant actinomycete isolated from a salt lake in Xinjiang, China.</title>
        <authorList>
            <person name="Guan T."/>
        </authorList>
    </citation>
    <scope>NUCLEOTIDE SEQUENCE [LARGE SCALE GENOMIC DNA]</scope>
    <source>
        <strain evidence="5">XHU 5031</strain>
    </source>
</reference>